<name>A0AAD7CTW1_MYCRO</name>
<feature type="compositionally biased region" description="Polar residues" evidence="1">
    <location>
        <begin position="125"/>
        <end position="134"/>
    </location>
</feature>
<reference evidence="2" key="1">
    <citation type="submission" date="2023-03" db="EMBL/GenBank/DDBJ databases">
        <title>Massive genome expansion in bonnet fungi (Mycena s.s.) driven by repeated elements and novel gene families across ecological guilds.</title>
        <authorList>
            <consortium name="Lawrence Berkeley National Laboratory"/>
            <person name="Harder C.B."/>
            <person name="Miyauchi S."/>
            <person name="Viragh M."/>
            <person name="Kuo A."/>
            <person name="Thoen E."/>
            <person name="Andreopoulos B."/>
            <person name="Lu D."/>
            <person name="Skrede I."/>
            <person name="Drula E."/>
            <person name="Henrissat B."/>
            <person name="Morin E."/>
            <person name="Kohler A."/>
            <person name="Barry K."/>
            <person name="LaButti K."/>
            <person name="Morin E."/>
            <person name="Salamov A."/>
            <person name="Lipzen A."/>
            <person name="Mereny Z."/>
            <person name="Hegedus B."/>
            <person name="Baldrian P."/>
            <person name="Stursova M."/>
            <person name="Weitz H."/>
            <person name="Taylor A."/>
            <person name="Grigoriev I.V."/>
            <person name="Nagy L.G."/>
            <person name="Martin F."/>
            <person name="Kauserud H."/>
        </authorList>
    </citation>
    <scope>NUCLEOTIDE SEQUENCE</scope>
    <source>
        <strain evidence="2">CBHHK067</strain>
    </source>
</reference>
<sequence>MAKNNKNKKNKRKSDPASDYAQSGQLNDAQQGSSQPPGDPSRSRIGDDGDPPSDYQEAVHGDQAQVPLSSHVTATSSHELGSPFASTLSALSNTRSGRDAAVSLQESSNKIGHDAPIAEAAAQAQYKSTNAATTSGKGKSAAKVASKDQRATVEEVSDDEDVRPHESAPQSRPGCASIEFVHAVIPPSPPAQRTEKSAPKSVSNGSARSSVLTSSSPYPVSTGSPVLVNLESALARSRGQMSKGKERRDRADSIESAELREAAARSLADIPAESDAGSQPRRSNWDDHNVRLAAAALARERGENESPTEYRRRIAAWKRNDNHLRTLREADDREMAEDLLVQELQEQADRELAEEIQQQEEQEARAARKRDAATRRLLEHEEAEISAMEKHAAEKRADTDRRRNILNQYVEEKRSSARARSIARSSGSDSQSTVKSVRPFLAPRPSEDGRNNPTPRERVVHTLADRIILQRMRYLAIANGEDTTIPDQNIDWDEKGVPYAKGSAPSRGSSVGYGRKSSGSVKPGGDKSPKSPNASMGIPTAESTRRMDKSTSNLRKSQSTDHRNESVGQRPANNLANQIPVKSEPASGFYSRRGSAPPKP</sequence>
<feature type="compositionally biased region" description="Basic and acidic residues" evidence="1">
    <location>
        <begin position="362"/>
        <end position="372"/>
    </location>
</feature>
<feature type="compositionally biased region" description="Polar residues" evidence="1">
    <location>
        <begin position="20"/>
        <end position="36"/>
    </location>
</feature>
<keyword evidence="3" id="KW-1185">Reference proteome</keyword>
<feature type="non-terminal residue" evidence="2">
    <location>
        <position position="600"/>
    </location>
</feature>
<feature type="compositionally biased region" description="Low complexity" evidence="1">
    <location>
        <begin position="135"/>
        <end position="144"/>
    </location>
</feature>
<feature type="region of interest" description="Disordered" evidence="1">
    <location>
        <begin position="353"/>
        <end position="372"/>
    </location>
</feature>
<feature type="compositionally biased region" description="Polar residues" evidence="1">
    <location>
        <begin position="200"/>
        <end position="224"/>
    </location>
</feature>
<feature type="compositionally biased region" description="Basic residues" evidence="1">
    <location>
        <begin position="1"/>
        <end position="12"/>
    </location>
</feature>
<feature type="compositionally biased region" description="Basic and acidic residues" evidence="1">
    <location>
        <begin position="445"/>
        <end position="459"/>
    </location>
</feature>
<gene>
    <name evidence="2" type="ORF">B0H17DRAFT_1144109</name>
</gene>
<feature type="region of interest" description="Disordered" evidence="1">
    <location>
        <begin position="496"/>
        <end position="600"/>
    </location>
</feature>
<accession>A0AAD7CTW1</accession>
<proteinExistence type="predicted"/>
<evidence type="ECO:0000313" key="2">
    <source>
        <dbReference type="EMBL" id="KAJ7663467.1"/>
    </source>
</evidence>
<feature type="region of interest" description="Disordered" evidence="1">
    <location>
        <begin position="408"/>
        <end position="459"/>
    </location>
</feature>
<dbReference type="AlphaFoldDB" id="A0AAD7CTW1"/>
<feature type="compositionally biased region" description="Low complexity" evidence="1">
    <location>
        <begin position="115"/>
        <end position="124"/>
    </location>
</feature>
<feature type="compositionally biased region" description="Basic and acidic residues" evidence="1">
    <location>
        <begin position="387"/>
        <end position="401"/>
    </location>
</feature>
<feature type="compositionally biased region" description="Low complexity" evidence="1">
    <location>
        <begin position="418"/>
        <end position="432"/>
    </location>
</feature>
<feature type="compositionally biased region" description="Basic and acidic residues" evidence="1">
    <location>
        <begin position="243"/>
        <end position="263"/>
    </location>
</feature>
<feature type="compositionally biased region" description="Polar residues" evidence="1">
    <location>
        <begin position="66"/>
        <end position="95"/>
    </location>
</feature>
<dbReference type="Proteomes" id="UP001221757">
    <property type="component" value="Unassembled WGS sequence"/>
</dbReference>
<feature type="region of interest" description="Disordered" evidence="1">
    <location>
        <begin position="1"/>
        <end position="287"/>
    </location>
</feature>
<feature type="region of interest" description="Disordered" evidence="1">
    <location>
        <begin position="382"/>
        <end position="401"/>
    </location>
</feature>
<protein>
    <submittedName>
        <fullName evidence="2">Uncharacterized protein</fullName>
    </submittedName>
</protein>
<evidence type="ECO:0000313" key="3">
    <source>
        <dbReference type="Proteomes" id="UP001221757"/>
    </source>
</evidence>
<dbReference type="EMBL" id="JARKIE010000234">
    <property type="protein sequence ID" value="KAJ7663467.1"/>
    <property type="molecule type" value="Genomic_DNA"/>
</dbReference>
<organism evidence="2 3">
    <name type="scientific">Mycena rosella</name>
    <name type="common">Pink bonnet</name>
    <name type="synonym">Agaricus rosellus</name>
    <dbReference type="NCBI Taxonomy" id="1033263"/>
    <lineage>
        <taxon>Eukaryota</taxon>
        <taxon>Fungi</taxon>
        <taxon>Dikarya</taxon>
        <taxon>Basidiomycota</taxon>
        <taxon>Agaricomycotina</taxon>
        <taxon>Agaricomycetes</taxon>
        <taxon>Agaricomycetidae</taxon>
        <taxon>Agaricales</taxon>
        <taxon>Marasmiineae</taxon>
        <taxon>Mycenaceae</taxon>
        <taxon>Mycena</taxon>
    </lineage>
</organism>
<evidence type="ECO:0000256" key="1">
    <source>
        <dbReference type="SAM" id="MobiDB-lite"/>
    </source>
</evidence>
<comment type="caution">
    <text evidence="2">The sequence shown here is derived from an EMBL/GenBank/DDBJ whole genome shotgun (WGS) entry which is preliminary data.</text>
</comment>